<name>A0A4V3W855_9FLAO</name>
<reference evidence="2 3" key="1">
    <citation type="submission" date="2019-04" db="EMBL/GenBank/DDBJ databases">
        <title>Flavobacterium sp. nov. isolated from construction timber.</title>
        <authorList>
            <person name="Lin S.-Y."/>
            <person name="Chang C.-T."/>
            <person name="Young C.-C."/>
        </authorList>
    </citation>
    <scope>NUCLEOTIDE SEQUENCE [LARGE SCALE GENOMIC DNA]</scope>
    <source>
        <strain evidence="2 3">CC-CTC003</strain>
    </source>
</reference>
<dbReference type="EMBL" id="SSNZ01000004">
    <property type="protein sequence ID" value="THF49940.1"/>
    <property type="molecule type" value="Genomic_DNA"/>
</dbReference>
<dbReference type="OrthoDB" id="2911975at2"/>
<comment type="caution">
    <text evidence="2">The sequence shown here is derived from an EMBL/GenBank/DDBJ whole genome shotgun (WGS) entry which is preliminary data.</text>
</comment>
<accession>A0A4V3W855</accession>
<evidence type="ECO:0000313" key="2">
    <source>
        <dbReference type="EMBL" id="THF49940.1"/>
    </source>
</evidence>
<keyword evidence="1" id="KW-0812">Transmembrane</keyword>
<organism evidence="2 3">
    <name type="scientific">Flavobacterium supellecticarium</name>
    <dbReference type="NCBI Taxonomy" id="2565924"/>
    <lineage>
        <taxon>Bacteria</taxon>
        <taxon>Pseudomonadati</taxon>
        <taxon>Bacteroidota</taxon>
        <taxon>Flavobacteriia</taxon>
        <taxon>Flavobacteriales</taxon>
        <taxon>Flavobacteriaceae</taxon>
        <taxon>Flavobacterium</taxon>
    </lineage>
</organism>
<dbReference type="AlphaFoldDB" id="A0A4V3W855"/>
<gene>
    <name evidence="2" type="ORF">E6C50_11350</name>
</gene>
<evidence type="ECO:0000256" key="1">
    <source>
        <dbReference type="SAM" id="Phobius"/>
    </source>
</evidence>
<evidence type="ECO:0000313" key="3">
    <source>
        <dbReference type="Proteomes" id="UP000307507"/>
    </source>
</evidence>
<keyword evidence="1" id="KW-0472">Membrane</keyword>
<protein>
    <submittedName>
        <fullName evidence="2">Uncharacterized protein</fullName>
    </submittedName>
</protein>
<dbReference type="RefSeq" id="WP_136403346.1">
    <property type="nucleotide sequence ID" value="NZ_SSNZ01000004.1"/>
</dbReference>
<dbReference type="Proteomes" id="UP000307507">
    <property type="component" value="Unassembled WGS sequence"/>
</dbReference>
<keyword evidence="3" id="KW-1185">Reference proteome</keyword>
<feature type="transmembrane region" description="Helical" evidence="1">
    <location>
        <begin position="12"/>
        <end position="29"/>
    </location>
</feature>
<proteinExistence type="predicted"/>
<sequence length="170" mass="19968">MIEYFLKNKEWIFSGAGIFALGLIIQYFNRKKHYTDNNSQQNHLKAEKINFSQTIVNNSSIGKTETKSSIKKVSNPMLKKIKEEYFSEKNIKRNYLITKLAKARNENSIVEIRTITDAAEEAYGWKHSDTVAELEKLEEEGLIWFQLKDNEMLSPYTRIRLTEKYFSIID</sequence>
<keyword evidence="1" id="KW-1133">Transmembrane helix</keyword>